<proteinExistence type="predicted"/>
<accession>A0A346M158</accession>
<evidence type="ECO:0000313" key="1">
    <source>
        <dbReference type="EMBL" id="AXQ03914.1"/>
    </source>
</evidence>
<dbReference type="EMBL" id="MG522852">
    <property type="protein sequence ID" value="AXQ03914.1"/>
    <property type="molecule type" value="Genomic_DNA"/>
</dbReference>
<protein>
    <submittedName>
        <fullName evidence="1">Putative capsid protein</fullName>
    </submittedName>
</protein>
<sequence length="348" mass="37661">MEVTVSETYDLSTVVDHMGFVGVHTPQGSLIAKMWPGLIQNYKYMNFKSCDIEIACASMLPADPLQVGVSAGSIAPQDMFNPILYKAVSNDSMSTLVSQIYMAGASGAGLSFADSENSGFIGNSSTDSLDQFKIYYSQLASDGWRKAMPQQGLSMKGLVPIVHTVVSNYGMPMTAGYQDNVKVDNRPGVESPFTVASNIEGKYSAITPGFMRGPAQRMPRFPTTVFGGSTGNSNQPDVSNFSDNVSVTAAYPAIPKTFVAAIVMPPAKLNVLYYRMRVTWHIEFYEPRPATDIYNWSTLNHIGGDLAYFSDYADNTKAVKASGISASDTDSEMVYASNAELNKVMESA</sequence>
<reference evidence="1" key="1">
    <citation type="submission" date="2017-11" db="EMBL/GenBank/DDBJ databases">
        <title>Fecal viromes of Ethiopian children in villages undergoing a clean water trial.</title>
        <authorList>
            <person name="Altan E."/>
            <person name="Delwart E."/>
        </authorList>
    </citation>
    <scope>NUCLEOTIDE SEQUENCE</scope>
    <source>
        <strain evidence="1">SmaCV_ETH_P7_2016</strain>
    </source>
</reference>
<organism evidence="1">
    <name type="scientific">Human feces smacovirus 2</name>
    <dbReference type="NCBI Taxonomy" id="1820158"/>
    <lineage>
        <taxon>Viruses</taxon>
        <taxon>Monodnaviria</taxon>
        <taxon>Shotokuvirae</taxon>
        <taxon>Cressdnaviricota</taxon>
        <taxon>Arfiviricetes</taxon>
        <taxon>Cremevirales</taxon>
        <taxon>Smacoviridae</taxon>
        <taxon>Porprismacovirus</taxon>
        <taxon>Porprismacovirus humas1</taxon>
    </lineage>
</organism>
<dbReference type="Pfam" id="PF23784">
    <property type="entry name" value="Smaco_capsid"/>
    <property type="match status" value="1"/>
</dbReference>
<name>A0A346M158_9VIRU</name>
<dbReference type="InterPro" id="IPR057000">
    <property type="entry name" value="Smaco_capsid"/>
</dbReference>